<organism evidence="1">
    <name type="scientific">Albugo laibachii Nc14</name>
    <dbReference type="NCBI Taxonomy" id="890382"/>
    <lineage>
        <taxon>Eukaryota</taxon>
        <taxon>Sar</taxon>
        <taxon>Stramenopiles</taxon>
        <taxon>Oomycota</taxon>
        <taxon>Peronosporomycetes</taxon>
        <taxon>Albuginales</taxon>
        <taxon>Albuginaceae</taxon>
        <taxon>Albugo</taxon>
    </lineage>
</organism>
<name>F0WYS3_9STRA</name>
<dbReference type="EMBL" id="FR824439">
    <property type="protein sequence ID" value="CCA26632.1"/>
    <property type="molecule type" value="Genomic_DNA"/>
</dbReference>
<dbReference type="HOGENOM" id="CLU_2255211_0_0_1"/>
<evidence type="ECO:0000313" key="1">
    <source>
        <dbReference type="EMBL" id="CCA26632.1"/>
    </source>
</evidence>
<protein>
    <submittedName>
        <fullName evidence="1">AlNc14C396G11334 protein</fullName>
    </submittedName>
</protein>
<gene>
    <name evidence="1" type="primary">AlNc14C396G11334</name>
    <name evidence="1" type="ORF">ALNC14_127760</name>
</gene>
<dbReference type="AlphaFoldDB" id="F0WYS3"/>
<reference evidence="1" key="2">
    <citation type="submission" date="2011-02" db="EMBL/GenBank/DDBJ databases">
        <authorList>
            <person name="MacLean D."/>
        </authorList>
    </citation>
    <scope>NUCLEOTIDE SEQUENCE</scope>
</reference>
<proteinExistence type="predicted"/>
<sequence>MSMKRTAFSFGSPHVARKQKPCRLLYHITILKCVVATIFQRNMHNILISLDDTTVTSVKVFGLHITRSRLTNQKSEGKELSLNLNEDLLNASFAEVGQVQRNCETR</sequence>
<accession>F0WYS3</accession>
<reference evidence="1" key="1">
    <citation type="journal article" date="2011" name="PLoS Biol.">
        <title>Gene gain and loss during evolution of obligate parasitism in the white rust pathogen of Arabidopsis thaliana.</title>
        <authorList>
            <person name="Kemen E."/>
            <person name="Gardiner A."/>
            <person name="Schultz-Larsen T."/>
            <person name="Kemen A.C."/>
            <person name="Balmuth A.L."/>
            <person name="Robert-Seilaniantz A."/>
            <person name="Bailey K."/>
            <person name="Holub E."/>
            <person name="Studholme D.J."/>
            <person name="Maclean D."/>
            <person name="Jones J.D."/>
        </authorList>
    </citation>
    <scope>NUCLEOTIDE SEQUENCE</scope>
</reference>